<reference evidence="2" key="1">
    <citation type="submission" date="2022-11" db="UniProtKB">
        <authorList>
            <consortium name="WormBaseParasite"/>
        </authorList>
    </citation>
    <scope>IDENTIFICATION</scope>
</reference>
<sequence length="443" mass="49617">MAASANNNPGAFIGSVKLLNTEEKQAALFNYVTKSCEEFANSENLNGLNKILAELNPAQFPVPAFAVISTKFQIHGKYNLDELKTTIAKFKSMTAAVKKESMSSKFLTAYFYALKSLADACLAKKVPLLGIKPLYEGIHWYTDGHPELLTPAHASFLCLCLKARHFYLCDPFINIDCEMLLQQGLDYRRSNKQNSSLMSCNSEPILLFFYYAALIRVAQCRYEEGLLLIEQLLCMRGMCNSAIAAEAFKIGIIVALILGQDQLFLPGCRNVKFLQAVSRPYLTLAYIVTSAKIGDNIPALVKDYAEKTRKTFQQDGNAGLIDVLVRKLQEKKISAMPKTFINVDRNRAMARAFFNDNDNFDVVVRKLINNKELKCTIDGGADIYSFRKLVEDAKDEEDEIDLNTQLQNLAKLTTAVRNVHDRLKVVPQNASNGGKQAKKRLMM</sequence>
<name>A0AC34FC09_9BILA</name>
<protein>
    <submittedName>
        <fullName evidence="2">COP9 signalosome complex subunit 3</fullName>
    </submittedName>
</protein>
<evidence type="ECO:0000313" key="2">
    <source>
        <dbReference type="WBParaSite" id="ES5_v2.g14467.t1"/>
    </source>
</evidence>
<proteinExistence type="predicted"/>
<accession>A0AC34FC09</accession>
<evidence type="ECO:0000313" key="1">
    <source>
        <dbReference type="Proteomes" id="UP000887579"/>
    </source>
</evidence>
<dbReference type="WBParaSite" id="ES5_v2.g14467.t1">
    <property type="protein sequence ID" value="ES5_v2.g14467.t1"/>
    <property type="gene ID" value="ES5_v2.g14467"/>
</dbReference>
<dbReference type="Proteomes" id="UP000887579">
    <property type="component" value="Unplaced"/>
</dbReference>
<organism evidence="1 2">
    <name type="scientific">Panagrolaimus sp. ES5</name>
    <dbReference type="NCBI Taxonomy" id="591445"/>
    <lineage>
        <taxon>Eukaryota</taxon>
        <taxon>Metazoa</taxon>
        <taxon>Ecdysozoa</taxon>
        <taxon>Nematoda</taxon>
        <taxon>Chromadorea</taxon>
        <taxon>Rhabditida</taxon>
        <taxon>Tylenchina</taxon>
        <taxon>Panagrolaimomorpha</taxon>
        <taxon>Panagrolaimoidea</taxon>
        <taxon>Panagrolaimidae</taxon>
        <taxon>Panagrolaimus</taxon>
    </lineage>
</organism>